<gene>
    <name evidence="5" type="ORF">MKW94_015390</name>
    <name evidence="6" type="ORF">MKW94_027298</name>
</gene>
<evidence type="ECO:0000313" key="5">
    <source>
        <dbReference type="EMBL" id="MCL7031504.1"/>
    </source>
</evidence>
<dbReference type="SUPFAM" id="SSF47226">
    <property type="entry name" value="Histidine-containing phosphotransfer domain, HPT domain"/>
    <property type="match status" value="1"/>
</dbReference>
<proteinExistence type="predicted"/>
<comment type="caution">
    <text evidence="5">The sequence shown here is derived from an EMBL/GenBank/DDBJ whole genome shotgun (WGS) entry which is preliminary data.</text>
</comment>
<evidence type="ECO:0000256" key="3">
    <source>
        <dbReference type="RuleBase" id="RU369004"/>
    </source>
</evidence>
<dbReference type="GO" id="GO:0009736">
    <property type="term" value="P:cytokinin-activated signaling pathway"/>
    <property type="evidence" value="ECO:0007669"/>
    <property type="project" value="UniProtKB-KW"/>
</dbReference>
<reference evidence="5" key="1">
    <citation type="submission" date="2022-03" db="EMBL/GenBank/DDBJ databases">
        <title>A functionally conserved STORR gene fusion in Papaver species that diverged 16.8 million years ago.</title>
        <authorList>
            <person name="Catania T."/>
        </authorList>
    </citation>
    <scope>NUCLEOTIDE SEQUENCE</scope>
    <source>
        <strain evidence="5">S-191538</strain>
    </source>
</reference>
<dbReference type="AlphaFoldDB" id="A0AA41V569"/>
<keyword evidence="7" id="KW-1185">Reference proteome</keyword>
<dbReference type="InterPro" id="IPR008207">
    <property type="entry name" value="Sig_transdc_His_kin_Hpt_dom"/>
</dbReference>
<dbReference type="GO" id="GO:0009927">
    <property type="term" value="F:histidine phosphotransfer kinase activity"/>
    <property type="evidence" value="ECO:0007669"/>
    <property type="project" value="UniProtKB-UniRule"/>
</dbReference>
<comment type="domain">
    <text evidence="3">Histidine-containing phosphotransfer domain (HPt) contains an active histidine that mediates the phosphotransfer.</text>
</comment>
<organism evidence="5 7">
    <name type="scientific">Papaver nudicaule</name>
    <name type="common">Iceland poppy</name>
    <dbReference type="NCBI Taxonomy" id="74823"/>
    <lineage>
        <taxon>Eukaryota</taxon>
        <taxon>Viridiplantae</taxon>
        <taxon>Streptophyta</taxon>
        <taxon>Embryophyta</taxon>
        <taxon>Tracheophyta</taxon>
        <taxon>Spermatophyta</taxon>
        <taxon>Magnoliopsida</taxon>
        <taxon>Ranunculales</taxon>
        <taxon>Papaveraceae</taxon>
        <taxon>Papaveroideae</taxon>
        <taxon>Papaver</taxon>
    </lineage>
</organism>
<dbReference type="PANTHER" id="PTHR28242:SF52">
    <property type="entry name" value="PHOSPHORELAY INTERMEDIATE PROTEIN YPD1"/>
    <property type="match status" value="1"/>
</dbReference>
<keyword evidence="1 3" id="KW-0932">Cytokinin signaling pathway</keyword>
<sequence>MSLRGTDEPDFMVTILTVFCKDTEERIKKIETQHMKPRLHIRTIAALIETIKGSSLSVGSEKVTQACNEFQKAKEQWKLAKCEKALLQLRCEFNHVKSVFVEIIKLERKIVFLTRPQLRDVTESTGSSSP</sequence>
<dbReference type="GO" id="GO:0005634">
    <property type="term" value="C:nucleus"/>
    <property type="evidence" value="ECO:0007669"/>
    <property type="project" value="UniProtKB-SubCell"/>
</dbReference>
<dbReference type="GO" id="GO:0043424">
    <property type="term" value="F:protein histidine kinase binding"/>
    <property type="evidence" value="ECO:0007669"/>
    <property type="project" value="UniProtKB-UniRule"/>
</dbReference>
<keyword evidence="2 3" id="KW-0902">Two-component regulatory system</keyword>
<evidence type="ECO:0000259" key="4">
    <source>
        <dbReference type="Pfam" id="PF01627"/>
    </source>
</evidence>
<comment type="function">
    <text evidence="3">Functions as a two-component phosphorelay mediators between cytokinin sensor histidine kinases and response regulators (B-type ARRs). Plays an important role in propagating cytokinin signal transduction.</text>
</comment>
<evidence type="ECO:0000256" key="2">
    <source>
        <dbReference type="ARBA" id="ARBA00023012"/>
    </source>
</evidence>
<evidence type="ECO:0000313" key="7">
    <source>
        <dbReference type="Proteomes" id="UP001177140"/>
    </source>
</evidence>
<dbReference type="GO" id="GO:0005829">
    <property type="term" value="C:cytosol"/>
    <property type="evidence" value="ECO:0007669"/>
    <property type="project" value="UniProtKB-SubCell"/>
</dbReference>
<dbReference type="Pfam" id="PF01627">
    <property type="entry name" value="Hpt"/>
    <property type="match status" value="1"/>
</dbReference>
<dbReference type="InterPro" id="IPR045871">
    <property type="entry name" value="AHP1-5/YPD1"/>
</dbReference>
<dbReference type="Proteomes" id="UP001177140">
    <property type="component" value="Unassembled WGS sequence"/>
</dbReference>
<dbReference type="Gene3D" id="1.20.120.160">
    <property type="entry name" value="HPT domain"/>
    <property type="match status" value="1"/>
</dbReference>
<feature type="domain" description="HPt" evidence="4">
    <location>
        <begin position="15"/>
        <end position="93"/>
    </location>
</feature>
<comment type="subcellular location">
    <subcellularLocation>
        <location evidence="3">Cytoplasm</location>
        <location evidence="3">Cytosol</location>
    </subcellularLocation>
    <subcellularLocation>
        <location evidence="3">Nucleus</location>
    </subcellularLocation>
</comment>
<dbReference type="EMBL" id="JAJJMA010112834">
    <property type="protein sequence ID" value="MCL7031504.1"/>
    <property type="molecule type" value="Genomic_DNA"/>
</dbReference>
<evidence type="ECO:0000256" key="1">
    <source>
        <dbReference type="ARBA" id="ARBA00022864"/>
    </source>
</evidence>
<dbReference type="EMBL" id="JAJJMA010301198">
    <property type="protein sequence ID" value="MCL7048134.1"/>
    <property type="molecule type" value="Genomic_DNA"/>
</dbReference>
<name>A0AA41V569_PAPNU</name>
<dbReference type="PANTHER" id="PTHR28242">
    <property type="entry name" value="PHOSPHORELAY INTERMEDIATE PROTEIN YPD1"/>
    <property type="match status" value="1"/>
</dbReference>
<dbReference type="GO" id="GO:0000160">
    <property type="term" value="P:phosphorelay signal transduction system"/>
    <property type="evidence" value="ECO:0007669"/>
    <property type="project" value="UniProtKB-UniRule"/>
</dbReference>
<evidence type="ECO:0000313" key="6">
    <source>
        <dbReference type="EMBL" id="MCL7048134.1"/>
    </source>
</evidence>
<dbReference type="InterPro" id="IPR036641">
    <property type="entry name" value="HPT_dom_sf"/>
</dbReference>
<accession>A0AA41V569</accession>
<protein>
    <recommendedName>
        <fullName evidence="3">Histidine-containing phosphotransfer protein</fullName>
    </recommendedName>
</protein>